<keyword evidence="3" id="KW-1185">Reference proteome</keyword>
<dbReference type="EMBL" id="CAICTM010000745">
    <property type="protein sequence ID" value="CAB9515895.1"/>
    <property type="molecule type" value="Genomic_DNA"/>
</dbReference>
<protein>
    <submittedName>
        <fullName evidence="2">Uncharacterized protein</fullName>
    </submittedName>
</protein>
<feature type="region of interest" description="Disordered" evidence="1">
    <location>
        <begin position="151"/>
        <end position="185"/>
    </location>
</feature>
<evidence type="ECO:0000313" key="2">
    <source>
        <dbReference type="EMBL" id="CAB9515895.1"/>
    </source>
</evidence>
<organism evidence="2 3">
    <name type="scientific">Seminavis robusta</name>
    <dbReference type="NCBI Taxonomy" id="568900"/>
    <lineage>
        <taxon>Eukaryota</taxon>
        <taxon>Sar</taxon>
        <taxon>Stramenopiles</taxon>
        <taxon>Ochrophyta</taxon>
        <taxon>Bacillariophyta</taxon>
        <taxon>Bacillariophyceae</taxon>
        <taxon>Bacillariophycidae</taxon>
        <taxon>Naviculales</taxon>
        <taxon>Naviculaceae</taxon>
        <taxon>Seminavis</taxon>
    </lineage>
</organism>
<accession>A0A9N8E8P6</accession>
<comment type="caution">
    <text evidence="2">The sequence shown here is derived from an EMBL/GenBank/DDBJ whole genome shotgun (WGS) entry which is preliminary data.</text>
</comment>
<dbReference type="OrthoDB" id="10617971at2759"/>
<feature type="compositionally biased region" description="Low complexity" evidence="1">
    <location>
        <begin position="156"/>
        <end position="167"/>
    </location>
</feature>
<proteinExistence type="predicted"/>
<reference evidence="2" key="1">
    <citation type="submission" date="2020-06" db="EMBL/GenBank/DDBJ databases">
        <authorList>
            <consortium name="Plant Systems Biology data submission"/>
        </authorList>
    </citation>
    <scope>NUCLEOTIDE SEQUENCE</scope>
    <source>
        <strain evidence="2">D6</strain>
    </source>
</reference>
<evidence type="ECO:0000313" key="3">
    <source>
        <dbReference type="Proteomes" id="UP001153069"/>
    </source>
</evidence>
<gene>
    <name evidence="2" type="ORF">SEMRO_746_G196370.1</name>
</gene>
<name>A0A9N8E8P6_9STRA</name>
<dbReference type="Proteomes" id="UP001153069">
    <property type="component" value="Unassembled WGS sequence"/>
</dbReference>
<dbReference type="AlphaFoldDB" id="A0A9N8E8P6"/>
<sequence length="212" mass="23375">MNFWRTAASTAAVEKKSKTGVFSLMKNLKPDTICDYIKNSINETGPLLVEGFRPFDDYLNTSTLFFDGDYHKKKVSANLLDARHAFLIVGVTQSKDDEFGGVAFMVQDSLEGRPFVTIGWDLLSSMDGTKFRHIELGVVFARTTFEQQLDDANSETTTKSGGSAAGTMDGTPEATDASDQGEGKPYTKPDWLGNFNFEIPKGADLSKFFVYT</sequence>
<evidence type="ECO:0000256" key="1">
    <source>
        <dbReference type="SAM" id="MobiDB-lite"/>
    </source>
</evidence>